<evidence type="ECO:0000313" key="2">
    <source>
        <dbReference type="Proteomes" id="UP000315439"/>
    </source>
</evidence>
<protein>
    <submittedName>
        <fullName evidence="1">Uncharacterized protein</fullName>
    </submittedName>
</protein>
<dbReference type="Proteomes" id="UP000315439">
    <property type="component" value="Unassembled WGS sequence"/>
</dbReference>
<dbReference type="Pfam" id="PF20383">
    <property type="entry name" value="DUF6678"/>
    <property type="match status" value="1"/>
</dbReference>
<proteinExistence type="predicted"/>
<evidence type="ECO:0000313" key="1">
    <source>
        <dbReference type="EMBL" id="TQV88286.1"/>
    </source>
</evidence>
<dbReference type="InterPro" id="IPR046500">
    <property type="entry name" value="DUF6678"/>
</dbReference>
<dbReference type="RefSeq" id="WP_142892794.1">
    <property type="nucleotide sequence ID" value="NZ_ML660162.1"/>
</dbReference>
<comment type="caution">
    <text evidence="1">The sequence shown here is derived from an EMBL/GenBank/DDBJ whole genome shotgun (WGS) entry which is preliminary data.</text>
</comment>
<sequence>MSNPLDFERAKTDSIIMGFDGHLMNNTKWVKLLNALSDSDLVLESKVKLVWDDELRDFRIRYAGYCHDFYDTNMEAMISGYPKGFYDYKEIEWVDFPAEAEVVVNPDNIKSGTRQVAQDIQAICKIISNIGMFELESSDSNLRLYGYK</sequence>
<organism evidence="1 2">
    <name type="scientific">Aliikangiella coralliicola</name>
    <dbReference type="NCBI Taxonomy" id="2592383"/>
    <lineage>
        <taxon>Bacteria</taxon>
        <taxon>Pseudomonadati</taxon>
        <taxon>Pseudomonadota</taxon>
        <taxon>Gammaproteobacteria</taxon>
        <taxon>Oceanospirillales</taxon>
        <taxon>Pleioneaceae</taxon>
        <taxon>Aliikangiella</taxon>
    </lineage>
</organism>
<dbReference type="EMBL" id="VIKS01000004">
    <property type="protein sequence ID" value="TQV88286.1"/>
    <property type="molecule type" value="Genomic_DNA"/>
</dbReference>
<gene>
    <name evidence="1" type="ORF">FLL46_07090</name>
</gene>
<name>A0A545UFN5_9GAMM</name>
<keyword evidence="2" id="KW-1185">Reference proteome</keyword>
<dbReference type="OrthoDB" id="7594215at2"/>
<accession>A0A545UFN5</accession>
<reference evidence="1 2" key="1">
    <citation type="submission" date="2019-07" db="EMBL/GenBank/DDBJ databases">
        <title>Draft genome for Aliikangiella sp. M105.</title>
        <authorList>
            <person name="Wang G."/>
        </authorList>
    </citation>
    <scope>NUCLEOTIDE SEQUENCE [LARGE SCALE GENOMIC DNA]</scope>
    <source>
        <strain evidence="1 2">M105</strain>
    </source>
</reference>
<dbReference type="AlphaFoldDB" id="A0A545UFN5"/>